<reference evidence="3" key="1">
    <citation type="journal article" date="2013" name="Science">
        <title>Gene transfer from bacteria and archaea facilitated evolution of an extremophilic eukaryote.</title>
        <authorList>
            <person name="Schonknecht G."/>
            <person name="Chen W.H."/>
            <person name="Ternes C.M."/>
            <person name="Barbier G.G."/>
            <person name="Shrestha R.P."/>
            <person name="Stanke M."/>
            <person name="Brautigam A."/>
            <person name="Baker B.J."/>
            <person name="Banfield J.F."/>
            <person name="Garavito R.M."/>
            <person name="Carr K."/>
            <person name="Wilkerson C."/>
            <person name="Rensing S.A."/>
            <person name="Gagneul D."/>
            <person name="Dickenson N.E."/>
            <person name="Oesterhelt C."/>
            <person name="Lercher M.J."/>
            <person name="Weber A.P."/>
        </authorList>
    </citation>
    <scope>NUCLEOTIDE SEQUENCE [LARGE SCALE GENOMIC DNA]</scope>
    <source>
        <strain evidence="3">074W</strain>
    </source>
</reference>
<protein>
    <submittedName>
        <fullName evidence="2">Uncharacterized protein</fullName>
    </submittedName>
</protein>
<proteinExistence type="predicted"/>
<evidence type="ECO:0000256" key="1">
    <source>
        <dbReference type="SAM" id="Phobius"/>
    </source>
</evidence>
<sequence length="104" mass="12010">MINITSSRILFCVFGRGRERERAREMVLFGPFSWKTQSGNRITIFGAFFTFPLIGYSLWQYYSQPGKDTQRQVSTNGLRLEDDEVDGLVDNSQSWKDSDTSLLK</sequence>
<dbReference type="RefSeq" id="XP_005703165.1">
    <property type="nucleotide sequence ID" value="XM_005703108.1"/>
</dbReference>
<name>M2WS25_GALSU</name>
<dbReference type="Proteomes" id="UP000030680">
    <property type="component" value="Unassembled WGS sequence"/>
</dbReference>
<feature type="transmembrane region" description="Helical" evidence="1">
    <location>
        <begin position="42"/>
        <end position="62"/>
    </location>
</feature>
<keyword evidence="1" id="KW-1133">Transmembrane helix</keyword>
<organism evidence="2 3">
    <name type="scientific">Galdieria sulphuraria</name>
    <name type="common">Red alga</name>
    <dbReference type="NCBI Taxonomy" id="130081"/>
    <lineage>
        <taxon>Eukaryota</taxon>
        <taxon>Rhodophyta</taxon>
        <taxon>Bangiophyceae</taxon>
        <taxon>Galdieriales</taxon>
        <taxon>Galdieriaceae</taxon>
        <taxon>Galdieria</taxon>
    </lineage>
</organism>
<dbReference type="EMBL" id="KB454545">
    <property type="protein sequence ID" value="EME26645.1"/>
    <property type="molecule type" value="Genomic_DNA"/>
</dbReference>
<keyword evidence="1" id="KW-0812">Transmembrane</keyword>
<evidence type="ECO:0000313" key="3">
    <source>
        <dbReference type="Proteomes" id="UP000030680"/>
    </source>
</evidence>
<dbReference type="Gramene" id="EME26645">
    <property type="protein sequence ID" value="EME26645"/>
    <property type="gene ID" value="Gasu_57640"/>
</dbReference>
<dbReference type="GeneID" id="17085606"/>
<evidence type="ECO:0000313" key="2">
    <source>
        <dbReference type="EMBL" id="EME26645.1"/>
    </source>
</evidence>
<dbReference type="AlphaFoldDB" id="M2WS25"/>
<accession>M2WS25</accession>
<keyword evidence="1" id="KW-0472">Membrane</keyword>
<keyword evidence="3" id="KW-1185">Reference proteome</keyword>
<gene>
    <name evidence="2" type="ORF">Gasu_57640</name>
</gene>
<dbReference type="KEGG" id="gsl:Gasu_57640"/>